<comment type="caution">
    <text evidence="2">The sequence shown here is derived from an EMBL/GenBank/DDBJ whole genome shotgun (WGS) entry which is preliminary data.</text>
</comment>
<organism evidence="2 3">
    <name type="scientific">Marmota monax</name>
    <name type="common">Woodchuck</name>
    <dbReference type="NCBI Taxonomy" id="9995"/>
    <lineage>
        <taxon>Eukaryota</taxon>
        <taxon>Metazoa</taxon>
        <taxon>Chordata</taxon>
        <taxon>Craniata</taxon>
        <taxon>Vertebrata</taxon>
        <taxon>Euteleostomi</taxon>
        <taxon>Mammalia</taxon>
        <taxon>Eutheria</taxon>
        <taxon>Euarchontoglires</taxon>
        <taxon>Glires</taxon>
        <taxon>Rodentia</taxon>
        <taxon>Sciuromorpha</taxon>
        <taxon>Sciuridae</taxon>
        <taxon>Xerinae</taxon>
        <taxon>Marmotini</taxon>
        <taxon>Marmota</taxon>
    </lineage>
</organism>
<feature type="region of interest" description="Disordered" evidence="1">
    <location>
        <begin position="1"/>
        <end position="50"/>
    </location>
</feature>
<evidence type="ECO:0000313" key="2">
    <source>
        <dbReference type="EMBL" id="KAF7483594.1"/>
    </source>
</evidence>
<dbReference type="Proteomes" id="UP000662637">
    <property type="component" value="Unassembled WGS sequence"/>
</dbReference>
<protein>
    <submittedName>
        <fullName evidence="2">Uncharacterized protein</fullName>
    </submittedName>
</protein>
<reference evidence="2" key="1">
    <citation type="submission" date="2020-08" db="EMBL/GenBank/DDBJ databases">
        <authorList>
            <person name="Shumante A."/>
            <person name="Zimin A.V."/>
            <person name="Puiu D."/>
            <person name="Salzberg S.L."/>
        </authorList>
    </citation>
    <scope>NUCLEOTIDE SEQUENCE</scope>
    <source>
        <strain evidence="2">WC2-LM</strain>
        <tissue evidence="2">Liver</tissue>
    </source>
</reference>
<name>A0A834QQ49_MARMO</name>
<dbReference type="EMBL" id="WJEC01000354">
    <property type="protein sequence ID" value="KAF7483594.1"/>
    <property type="molecule type" value="Genomic_DNA"/>
</dbReference>
<evidence type="ECO:0000313" key="3">
    <source>
        <dbReference type="Proteomes" id="UP000662637"/>
    </source>
</evidence>
<feature type="compositionally biased region" description="Polar residues" evidence="1">
    <location>
        <begin position="27"/>
        <end position="45"/>
    </location>
</feature>
<evidence type="ECO:0000256" key="1">
    <source>
        <dbReference type="SAM" id="MobiDB-lite"/>
    </source>
</evidence>
<feature type="compositionally biased region" description="Basic and acidic residues" evidence="1">
    <location>
        <begin position="1"/>
        <end position="11"/>
    </location>
</feature>
<sequence length="116" mass="12677">MYTADTHRIELQVKTGSSPGFPFTEGNIPSKSPTPSGCQSQSQALLSERRPDFMTTGYVKASGIRRGSDDCAVPRATKFESAGRACLNPAPRAPRSRSGIQRTGSRTLWSIMIWEE</sequence>
<gene>
    <name evidence="2" type="ORF">GHT09_004930</name>
</gene>
<proteinExistence type="predicted"/>
<dbReference type="AlphaFoldDB" id="A0A834QQ49"/>
<accession>A0A834QQ49</accession>